<evidence type="ECO:0000256" key="2">
    <source>
        <dbReference type="ARBA" id="ARBA00023043"/>
    </source>
</evidence>
<keyword evidence="1" id="KW-0677">Repeat</keyword>
<keyword evidence="2 3" id="KW-0040">ANK repeat</keyword>
<dbReference type="SMART" id="SM00248">
    <property type="entry name" value="ANK"/>
    <property type="match status" value="3"/>
</dbReference>
<dbReference type="InterPro" id="IPR036770">
    <property type="entry name" value="Ankyrin_rpt-contain_sf"/>
</dbReference>
<sequence length="653" mass="67712">DIVFQLADDSSIPGVIALSYKPPEPVGRPRWPGLRCRHRPLRLACGRVPTRCVSWAYTDLADLTGRDEEFCLSLLGAASKFGLPGLVEACERALVPVACVANCHPAVHAGRRAQGGSAEGPLQRIISRALVGLRSRRFLGNACTAAAGHAGIQAGLPAARGPSNSKRDDVVFLYLSRTSIKTASSVNQLDSKGEHPLGLALNLKLEGIAENLLAHTTPTSNSRDPDGFSLLHRAIRDVLQLPHRTPAGPQRTNSLPHFSITRGCDVNCEAPPTGAARCISAPPRCLDCLFSIAEQLVIKGARVNAQDADGVSPLHLAVSAGNSSVFGLLLSHPDLDANLADAAGSVPLWLTLRRVDGGPATPMARRMCAELVRKGASPDATGTRFHGDSLFAQGPDGAGGHLPVPAGAKPNTRNERGETPLHTAAHLGLAGLAKALLAAGADPNTQMTGCLQPSGESDVTMQTAIHLAICGGTGSLCRALGLQPRRCGTRDAWTWPTSLLRAGAAQRGQCEGLKPAATGACCLHSAGPLLFLMSTGADIHYVRVQASSFAIKGLQCSRGEGALPSGAPNLEHGCPLSLRLEAGQRRMAGHPIEHGASADPPGCAGPEAGQPSRHAAASSSGWRPGGSAVFLHSAAAPKSMSSRGCEDKQTSPA</sequence>
<evidence type="ECO:0000256" key="3">
    <source>
        <dbReference type="PROSITE-ProRule" id="PRU00023"/>
    </source>
</evidence>
<protein>
    <submittedName>
        <fullName evidence="6">ANK_REP_REGION domain-containing protein</fullName>
    </submittedName>
</protein>
<dbReference type="AlphaFoldDB" id="A0A1I8JNH1"/>
<name>A0A1I8JNH1_9PLAT</name>
<evidence type="ECO:0000256" key="4">
    <source>
        <dbReference type="SAM" id="MobiDB-lite"/>
    </source>
</evidence>
<dbReference type="PROSITE" id="PS50297">
    <property type="entry name" value="ANK_REP_REGION"/>
    <property type="match status" value="2"/>
</dbReference>
<feature type="compositionally biased region" description="Basic and acidic residues" evidence="4">
    <location>
        <begin position="644"/>
        <end position="653"/>
    </location>
</feature>
<dbReference type="InterPro" id="IPR050745">
    <property type="entry name" value="Multifunctional_regulatory"/>
</dbReference>
<proteinExistence type="predicted"/>
<evidence type="ECO:0000313" key="5">
    <source>
        <dbReference type="Proteomes" id="UP000095280"/>
    </source>
</evidence>
<feature type="repeat" description="ANK" evidence="3">
    <location>
        <begin position="309"/>
        <end position="332"/>
    </location>
</feature>
<accession>A0A1I8JNH1</accession>
<keyword evidence="5" id="KW-1185">Reference proteome</keyword>
<feature type="repeat" description="ANK" evidence="3">
    <location>
        <begin position="416"/>
        <end position="448"/>
    </location>
</feature>
<reference evidence="6" key="1">
    <citation type="submission" date="2016-11" db="UniProtKB">
        <authorList>
            <consortium name="WormBaseParasite"/>
        </authorList>
    </citation>
    <scope>IDENTIFICATION</scope>
</reference>
<evidence type="ECO:0000313" key="6">
    <source>
        <dbReference type="WBParaSite" id="snap_masked-unitig_24114-processed-gene-0.0-mRNA-1"/>
    </source>
</evidence>
<dbReference type="Proteomes" id="UP000095280">
    <property type="component" value="Unplaced"/>
</dbReference>
<dbReference type="InterPro" id="IPR002110">
    <property type="entry name" value="Ankyrin_rpt"/>
</dbReference>
<dbReference type="WBParaSite" id="snap_masked-unitig_24114-processed-gene-0.0-mRNA-1">
    <property type="protein sequence ID" value="snap_masked-unitig_24114-processed-gene-0.0-mRNA-1"/>
    <property type="gene ID" value="snap_masked-unitig_24114-processed-gene-0.0"/>
</dbReference>
<dbReference type="PRINTS" id="PR01415">
    <property type="entry name" value="ANKYRIN"/>
</dbReference>
<dbReference type="PANTHER" id="PTHR24189:SF50">
    <property type="entry name" value="ANKYRIN REPEAT AND SOCS BOX PROTEIN 2"/>
    <property type="match status" value="1"/>
</dbReference>
<organism evidence="5 6">
    <name type="scientific">Macrostomum lignano</name>
    <dbReference type="NCBI Taxonomy" id="282301"/>
    <lineage>
        <taxon>Eukaryota</taxon>
        <taxon>Metazoa</taxon>
        <taxon>Spiralia</taxon>
        <taxon>Lophotrochozoa</taxon>
        <taxon>Platyhelminthes</taxon>
        <taxon>Rhabditophora</taxon>
        <taxon>Macrostomorpha</taxon>
        <taxon>Macrostomida</taxon>
        <taxon>Macrostomidae</taxon>
        <taxon>Macrostomum</taxon>
    </lineage>
</organism>
<feature type="region of interest" description="Disordered" evidence="4">
    <location>
        <begin position="391"/>
        <end position="417"/>
    </location>
</feature>
<dbReference type="PANTHER" id="PTHR24189">
    <property type="entry name" value="MYOTROPHIN"/>
    <property type="match status" value="1"/>
</dbReference>
<dbReference type="Pfam" id="PF00023">
    <property type="entry name" value="Ank"/>
    <property type="match status" value="2"/>
</dbReference>
<dbReference type="Gene3D" id="1.25.40.20">
    <property type="entry name" value="Ankyrin repeat-containing domain"/>
    <property type="match status" value="2"/>
</dbReference>
<dbReference type="PROSITE" id="PS50088">
    <property type="entry name" value="ANK_REPEAT"/>
    <property type="match status" value="2"/>
</dbReference>
<dbReference type="SUPFAM" id="SSF48403">
    <property type="entry name" value="Ankyrin repeat"/>
    <property type="match status" value="1"/>
</dbReference>
<feature type="region of interest" description="Disordered" evidence="4">
    <location>
        <begin position="591"/>
        <end position="653"/>
    </location>
</feature>
<evidence type="ECO:0000256" key="1">
    <source>
        <dbReference type="ARBA" id="ARBA00022737"/>
    </source>
</evidence>